<keyword evidence="2" id="KW-1185">Reference proteome</keyword>
<dbReference type="EMBL" id="JBHULR010000001">
    <property type="protein sequence ID" value="MFD2546456.1"/>
    <property type="molecule type" value="Genomic_DNA"/>
</dbReference>
<comment type="caution">
    <text evidence="1">The sequence shown here is derived from an EMBL/GenBank/DDBJ whole genome shotgun (WGS) entry which is preliminary data.</text>
</comment>
<sequence length="246" mass="28679">MRSVFILFLIVLTSVARGQQVGVVRDTHDGQPIHKAAVWRNSTVLFTDSLGRFVVSEMEMGDTLHIIAKGYQPQQWVMKTPQQSFFIDVTPATIVLQEVEVTAIRRRPVDTTSWRHVRARKLEAQKRREKQLSTFVPRAYTGSHWNRQLASGSTARLFTINVLHLAKLFKKKDIPAENRVNPEADKLIDQFFNPSDIHRVTGLSGDSLQYFMIRYRPTWDELEDVSEYHILRYTKEAYQRYKMEIQ</sequence>
<dbReference type="RefSeq" id="WP_380900260.1">
    <property type="nucleotide sequence ID" value="NZ_JBHUEG010000002.1"/>
</dbReference>
<dbReference type="Proteomes" id="UP001597545">
    <property type="component" value="Unassembled WGS sequence"/>
</dbReference>
<name>A0ABW5KFZ5_9SPHI</name>
<dbReference type="InterPro" id="IPR008969">
    <property type="entry name" value="CarboxyPept-like_regulatory"/>
</dbReference>
<dbReference type="SUPFAM" id="SSF49464">
    <property type="entry name" value="Carboxypeptidase regulatory domain-like"/>
    <property type="match status" value="1"/>
</dbReference>
<organism evidence="1 2">
    <name type="scientific">Sphingobacterium suaedae</name>
    <dbReference type="NCBI Taxonomy" id="1686402"/>
    <lineage>
        <taxon>Bacteria</taxon>
        <taxon>Pseudomonadati</taxon>
        <taxon>Bacteroidota</taxon>
        <taxon>Sphingobacteriia</taxon>
        <taxon>Sphingobacteriales</taxon>
        <taxon>Sphingobacteriaceae</taxon>
        <taxon>Sphingobacterium</taxon>
    </lineage>
</organism>
<reference evidence="2" key="1">
    <citation type="journal article" date="2019" name="Int. J. Syst. Evol. Microbiol.">
        <title>The Global Catalogue of Microorganisms (GCM) 10K type strain sequencing project: providing services to taxonomists for standard genome sequencing and annotation.</title>
        <authorList>
            <consortium name="The Broad Institute Genomics Platform"/>
            <consortium name="The Broad Institute Genome Sequencing Center for Infectious Disease"/>
            <person name="Wu L."/>
            <person name="Ma J."/>
        </authorList>
    </citation>
    <scope>NUCLEOTIDE SEQUENCE [LARGE SCALE GENOMIC DNA]</scope>
    <source>
        <strain evidence="2">KCTC 42662</strain>
    </source>
</reference>
<proteinExistence type="predicted"/>
<protein>
    <recommendedName>
        <fullName evidence="3">Carboxypeptidase-like regulatory domain-containing protein</fullName>
    </recommendedName>
</protein>
<evidence type="ECO:0008006" key="3">
    <source>
        <dbReference type="Google" id="ProtNLM"/>
    </source>
</evidence>
<gene>
    <name evidence="1" type="ORF">ACFSR5_02220</name>
</gene>
<evidence type="ECO:0000313" key="1">
    <source>
        <dbReference type="EMBL" id="MFD2546456.1"/>
    </source>
</evidence>
<evidence type="ECO:0000313" key="2">
    <source>
        <dbReference type="Proteomes" id="UP001597545"/>
    </source>
</evidence>
<accession>A0ABW5KFZ5</accession>